<feature type="domain" description="Glycoside hydrolase family 5" evidence="18">
    <location>
        <begin position="330"/>
        <end position="537"/>
    </location>
</feature>
<dbReference type="STRING" id="71717.A0A4Y7TQV2"/>
<keyword evidence="20" id="KW-1185">Reference proteome</keyword>
<comment type="function">
    <text evidence="13">Glucosidase involved in the degradation of cellulosic biomass. Active on lichenan.</text>
</comment>
<keyword evidence="3" id="KW-1003">Cell membrane</keyword>
<dbReference type="GO" id="GO:0009986">
    <property type="term" value="C:cell surface"/>
    <property type="evidence" value="ECO:0007669"/>
    <property type="project" value="TreeGrafter"/>
</dbReference>
<comment type="subcellular location">
    <subcellularLocation>
        <location evidence="1">Cell membrane</location>
        <topology evidence="1">Single-pass type II membrane protein</topology>
    </subcellularLocation>
</comment>
<evidence type="ECO:0000256" key="5">
    <source>
        <dbReference type="ARBA" id="ARBA00022801"/>
    </source>
</evidence>
<evidence type="ECO:0000256" key="13">
    <source>
        <dbReference type="ARBA" id="ARBA00037126"/>
    </source>
</evidence>
<keyword evidence="11" id="KW-0961">Cell wall biogenesis/degradation</keyword>
<comment type="similarity">
    <text evidence="2">Belongs to the glycosyl hydrolase 5 (cellulase A) family.</text>
</comment>
<evidence type="ECO:0000256" key="9">
    <source>
        <dbReference type="ARBA" id="ARBA00023180"/>
    </source>
</evidence>
<evidence type="ECO:0000256" key="8">
    <source>
        <dbReference type="ARBA" id="ARBA00023136"/>
    </source>
</evidence>
<dbReference type="EC" id="3.2.1.58" evidence="14"/>
<dbReference type="Gene3D" id="3.20.20.80">
    <property type="entry name" value="Glycosidases"/>
    <property type="match status" value="1"/>
</dbReference>
<evidence type="ECO:0000256" key="2">
    <source>
        <dbReference type="ARBA" id="ARBA00005641"/>
    </source>
</evidence>
<dbReference type="InterPro" id="IPR001547">
    <property type="entry name" value="Glyco_hydro_5"/>
</dbReference>
<dbReference type="EMBL" id="QPFP01000006">
    <property type="protein sequence ID" value="TEB35929.1"/>
    <property type="molecule type" value="Genomic_DNA"/>
</dbReference>
<dbReference type="GO" id="GO:0071555">
    <property type="term" value="P:cell wall organization"/>
    <property type="evidence" value="ECO:0007669"/>
    <property type="project" value="UniProtKB-KW"/>
</dbReference>
<feature type="transmembrane region" description="Helical" evidence="17">
    <location>
        <begin position="156"/>
        <end position="177"/>
    </location>
</feature>
<dbReference type="GO" id="GO:0005886">
    <property type="term" value="C:plasma membrane"/>
    <property type="evidence" value="ECO:0007669"/>
    <property type="project" value="UniProtKB-SubCell"/>
</dbReference>
<feature type="region of interest" description="Disordered" evidence="16">
    <location>
        <begin position="184"/>
        <end position="218"/>
    </location>
</feature>
<dbReference type="AlphaFoldDB" id="A0A4Y7TQV2"/>
<feature type="compositionally biased region" description="Basic and acidic residues" evidence="16">
    <location>
        <begin position="112"/>
        <end position="123"/>
    </location>
</feature>
<dbReference type="PANTHER" id="PTHR31297">
    <property type="entry name" value="GLUCAN ENDO-1,6-BETA-GLUCOSIDASE B"/>
    <property type="match status" value="1"/>
</dbReference>
<evidence type="ECO:0000256" key="16">
    <source>
        <dbReference type="SAM" id="MobiDB-lite"/>
    </source>
</evidence>
<comment type="catalytic activity">
    <reaction evidence="12">
        <text>Successive hydrolysis of beta-D-glucose units from the non-reducing ends of (1-&gt;3)-beta-D-glucans, releasing alpha-glucose.</text>
        <dbReference type="EC" id="3.2.1.58"/>
    </reaction>
</comment>
<evidence type="ECO:0000256" key="6">
    <source>
        <dbReference type="ARBA" id="ARBA00022968"/>
    </source>
</evidence>
<name>A0A4Y7TQV2_COPMI</name>
<evidence type="ECO:0000259" key="18">
    <source>
        <dbReference type="Pfam" id="PF00150"/>
    </source>
</evidence>
<keyword evidence="9" id="KW-0325">Glycoprotein</keyword>
<evidence type="ECO:0000256" key="14">
    <source>
        <dbReference type="ARBA" id="ARBA00038929"/>
    </source>
</evidence>
<dbReference type="Proteomes" id="UP000298030">
    <property type="component" value="Unassembled WGS sequence"/>
</dbReference>
<evidence type="ECO:0000256" key="7">
    <source>
        <dbReference type="ARBA" id="ARBA00022989"/>
    </source>
</evidence>
<dbReference type="SUPFAM" id="SSF51445">
    <property type="entry name" value="(Trans)glycosidases"/>
    <property type="match status" value="1"/>
</dbReference>
<sequence>MASHGQPSANIAYDPLPLTTEDHASNALYNAPPSPDPRLTSFHDANNMQPGLLPEETSAIPAGAAQPRFMAAPLYDQGGSMTRDSFASNSIHGGQPSEYGSVYALNDPRGGPYRDDPSGDGYRDSVPMSPVGHSRALNEKNDVYAPPRQKSRKTMLIVAAVVALLLIAAAVIVPVYFTVIKPKNNAADSSSPSDDKDHTGTAKPTATKTPENVVTGGDGSIITMENGETFTYRNKFGGYWYYDPNDPYSGSGKAQEWTPAINETFNYGIDKIRGVNVGGWLNPEPVRYLFFLVVILACTHDPFYAPALYQKYFPRAVDEWTLTTLMAADTAGGGLKQMEDHYRTFITEKDFAEIAGAGLNYVRVPIGYWAVEKRSNEPYLEGVSWEYFLKAIKWARKYGLRINLDLHAVPGSQNGWNHSGRLGNIGFLMGPMGYANAQRTLNVIRILAEFISQPQYKDVVSMFGILNEPSGSPNIGQQQLASFYFEAYNIVRQAGGGSGADKGVWISLHDGFLSRQSWFNMFPNADRVSLDSHPYLAFGGQSAAPMSSYADTPCSAWGASINETMAGFGLFNAGEFSNAVNDCGLFLNEVGEGTRYEGTYTKAATTRVGSCTPWTDWQNYTPQMKTEIRQFAMASMDALQNYFFWTWKIGNSSESGVVETPAWSYQLGLENGWMPEDPRDADGTCGNISPWTPPLQSWQTGGAGAGNIPASVTAQYGWPPASISRGDAVANMLAYTPTGTIQTLTASTVTAASGEHVTHTADPGNGWNNAADNSPMYVEISGCTYLDPWVDPGTANPGACAGAAAINRRAPAPAPIPNPLITPPPTA</sequence>
<dbReference type="InterPro" id="IPR017853">
    <property type="entry name" value="GH"/>
</dbReference>
<dbReference type="GO" id="GO:0009251">
    <property type="term" value="P:glucan catabolic process"/>
    <property type="evidence" value="ECO:0007669"/>
    <property type="project" value="TreeGrafter"/>
</dbReference>
<organism evidence="19 20">
    <name type="scientific">Coprinellus micaceus</name>
    <name type="common">Glistening ink-cap mushroom</name>
    <name type="synonym">Coprinus micaceus</name>
    <dbReference type="NCBI Taxonomy" id="71717"/>
    <lineage>
        <taxon>Eukaryota</taxon>
        <taxon>Fungi</taxon>
        <taxon>Dikarya</taxon>
        <taxon>Basidiomycota</taxon>
        <taxon>Agaricomycotina</taxon>
        <taxon>Agaricomycetes</taxon>
        <taxon>Agaricomycetidae</taxon>
        <taxon>Agaricales</taxon>
        <taxon>Agaricineae</taxon>
        <taxon>Psathyrellaceae</taxon>
        <taxon>Coprinellus</taxon>
    </lineage>
</organism>
<comment type="caution">
    <text evidence="19">The sequence shown here is derived from an EMBL/GenBank/DDBJ whole genome shotgun (WGS) entry which is preliminary data.</text>
</comment>
<feature type="region of interest" description="Disordered" evidence="16">
    <location>
        <begin position="85"/>
        <end position="149"/>
    </location>
</feature>
<evidence type="ECO:0000256" key="12">
    <source>
        <dbReference type="ARBA" id="ARBA00036824"/>
    </source>
</evidence>
<dbReference type="Pfam" id="PF00150">
    <property type="entry name" value="Cellulase"/>
    <property type="match status" value="1"/>
</dbReference>
<dbReference type="OrthoDB" id="62120at2759"/>
<keyword evidence="10" id="KW-0326">Glycosidase</keyword>
<proteinExistence type="inferred from homology"/>
<evidence type="ECO:0000313" key="20">
    <source>
        <dbReference type="Proteomes" id="UP000298030"/>
    </source>
</evidence>
<gene>
    <name evidence="19" type="ORF">FA13DRAFT_1623513</name>
</gene>
<evidence type="ECO:0000256" key="11">
    <source>
        <dbReference type="ARBA" id="ARBA00023316"/>
    </source>
</evidence>
<keyword evidence="8 17" id="KW-0472">Membrane</keyword>
<feature type="compositionally biased region" description="Low complexity" evidence="16">
    <location>
        <begin position="201"/>
        <end position="210"/>
    </location>
</feature>
<evidence type="ECO:0000256" key="15">
    <source>
        <dbReference type="ARBA" id="ARBA00041260"/>
    </source>
</evidence>
<keyword evidence="5" id="KW-0378">Hydrolase</keyword>
<evidence type="ECO:0000256" key="10">
    <source>
        <dbReference type="ARBA" id="ARBA00023295"/>
    </source>
</evidence>
<reference evidence="19 20" key="1">
    <citation type="journal article" date="2019" name="Nat. Ecol. Evol.">
        <title>Megaphylogeny resolves global patterns of mushroom evolution.</title>
        <authorList>
            <person name="Varga T."/>
            <person name="Krizsan K."/>
            <person name="Foldi C."/>
            <person name="Dima B."/>
            <person name="Sanchez-Garcia M."/>
            <person name="Sanchez-Ramirez S."/>
            <person name="Szollosi G.J."/>
            <person name="Szarkandi J.G."/>
            <person name="Papp V."/>
            <person name="Albert L."/>
            <person name="Andreopoulos W."/>
            <person name="Angelini C."/>
            <person name="Antonin V."/>
            <person name="Barry K.W."/>
            <person name="Bougher N.L."/>
            <person name="Buchanan P."/>
            <person name="Buyck B."/>
            <person name="Bense V."/>
            <person name="Catcheside P."/>
            <person name="Chovatia M."/>
            <person name="Cooper J."/>
            <person name="Damon W."/>
            <person name="Desjardin D."/>
            <person name="Finy P."/>
            <person name="Geml J."/>
            <person name="Haridas S."/>
            <person name="Hughes K."/>
            <person name="Justo A."/>
            <person name="Karasinski D."/>
            <person name="Kautmanova I."/>
            <person name="Kiss B."/>
            <person name="Kocsube S."/>
            <person name="Kotiranta H."/>
            <person name="LaButti K.M."/>
            <person name="Lechner B.E."/>
            <person name="Liimatainen K."/>
            <person name="Lipzen A."/>
            <person name="Lukacs Z."/>
            <person name="Mihaltcheva S."/>
            <person name="Morgado L.N."/>
            <person name="Niskanen T."/>
            <person name="Noordeloos M.E."/>
            <person name="Ohm R.A."/>
            <person name="Ortiz-Santana B."/>
            <person name="Ovrebo C."/>
            <person name="Racz N."/>
            <person name="Riley R."/>
            <person name="Savchenko A."/>
            <person name="Shiryaev A."/>
            <person name="Soop K."/>
            <person name="Spirin V."/>
            <person name="Szebenyi C."/>
            <person name="Tomsovsky M."/>
            <person name="Tulloss R.E."/>
            <person name="Uehling J."/>
            <person name="Grigoriev I.V."/>
            <person name="Vagvolgyi C."/>
            <person name="Papp T."/>
            <person name="Martin F.M."/>
            <person name="Miettinen O."/>
            <person name="Hibbett D.S."/>
            <person name="Nagy L.G."/>
        </authorList>
    </citation>
    <scope>NUCLEOTIDE SEQUENCE [LARGE SCALE GENOMIC DNA]</scope>
    <source>
        <strain evidence="19 20">FP101781</strain>
    </source>
</reference>
<evidence type="ECO:0000256" key="1">
    <source>
        <dbReference type="ARBA" id="ARBA00004401"/>
    </source>
</evidence>
<evidence type="ECO:0000256" key="3">
    <source>
        <dbReference type="ARBA" id="ARBA00022475"/>
    </source>
</evidence>
<dbReference type="GO" id="GO:0004338">
    <property type="term" value="F:glucan exo-1,3-beta-glucosidase activity"/>
    <property type="evidence" value="ECO:0007669"/>
    <property type="project" value="UniProtKB-EC"/>
</dbReference>
<evidence type="ECO:0000256" key="17">
    <source>
        <dbReference type="SAM" id="Phobius"/>
    </source>
</evidence>
<keyword evidence="7 17" id="KW-1133">Transmembrane helix</keyword>
<accession>A0A4Y7TQV2</accession>
<dbReference type="GO" id="GO:0005576">
    <property type="term" value="C:extracellular region"/>
    <property type="evidence" value="ECO:0007669"/>
    <property type="project" value="TreeGrafter"/>
</dbReference>
<evidence type="ECO:0000256" key="4">
    <source>
        <dbReference type="ARBA" id="ARBA00022692"/>
    </source>
</evidence>
<evidence type="ECO:0000313" key="19">
    <source>
        <dbReference type="EMBL" id="TEB35929.1"/>
    </source>
</evidence>
<dbReference type="InterPro" id="IPR050386">
    <property type="entry name" value="Glycosyl_hydrolase_5"/>
</dbReference>
<keyword evidence="6" id="KW-0735">Signal-anchor</keyword>
<dbReference type="PANTHER" id="PTHR31297:SF34">
    <property type="entry name" value="GLUCAN 1,3-BETA-GLUCOSIDASE 2"/>
    <property type="match status" value="1"/>
</dbReference>
<keyword evidence="4 17" id="KW-0812">Transmembrane</keyword>
<protein>
    <recommendedName>
        <fullName evidence="14">glucan 1,3-beta-glucosidase</fullName>
        <ecNumber evidence="14">3.2.1.58</ecNumber>
    </recommendedName>
    <alternativeName>
        <fullName evidence="15">Exo-1,3-beta-glucanase D</fullName>
    </alternativeName>
</protein>